<dbReference type="Proteomes" id="UP001432202">
    <property type="component" value="Chromosome"/>
</dbReference>
<dbReference type="SFLD" id="SFLDG01129">
    <property type="entry name" value="C1.5:_HAD__Beta-PGM__Phosphata"/>
    <property type="match status" value="1"/>
</dbReference>
<dbReference type="InterPro" id="IPR023198">
    <property type="entry name" value="PGP-like_dom2"/>
</dbReference>
<dbReference type="InterPro" id="IPR036412">
    <property type="entry name" value="HAD-like_sf"/>
</dbReference>
<dbReference type="EMBL" id="CP146016">
    <property type="protein sequence ID" value="WWQ60789.1"/>
    <property type="molecule type" value="Genomic_DNA"/>
</dbReference>
<name>A0AAX4L1H0_9CREN</name>
<dbReference type="PRINTS" id="PR00413">
    <property type="entry name" value="HADHALOGNASE"/>
</dbReference>
<dbReference type="Pfam" id="PF13419">
    <property type="entry name" value="HAD_2"/>
    <property type="match status" value="1"/>
</dbReference>
<evidence type="ECO:0000256" key="1">
    <source>
        <dbReference type="ARBA" id="ARBA00008106"/>
    </source>
</evidence>
<comment type="similarity">
    <text evidence="1">Belongs to the HAD-like hydrolase superfamily. S-2-haloalkanoic acid dehalogenase family.</text>
</comment>
<dbReference type="PANTHER" id="PTHR43316:SF3">
    <property type="entry name" value="HALOACID DEHALOGENASE, TYPE II (AFU_ORTHOLOGUE AFUA_2G07750)-RELATED"/>
    <property type="match status" value="1"/>
</dbReference>
<accession>A0AAX4L1H0</accession>
<dbReference type="InterPro" id="IPR006328">
    <property type="entry name" value="2-HAD"/>
</dbReference>
<dbReference type="NCBIfam" id="TIGR01428">
    <property type="entry name" value="HAD_type_II"/>
    <property type="match status" value="1"/>
</dbReference>
<dbReference type="Gene3D" id="1.10.150.240">
    <property type="entry name" value="Putative phosphatase, domain 2"/>
    <property type="match status" value="1"/>
</dbReference>
<dbReference type="RefSeq" id="WP_338602116.1">
    <property type="nucleotide sequence ID" value="NZ_CP146016.1"/>
</dbReference>
<dbReference type="AlphaFoldDB" id="A0AAX4L1H0"/>
<dbReference type="SFLD" id="SFLDS00003">
    <property type="entry name" value="Haloacid_Dehalogenase"/>
    <property type="match status" value="1"/>
</dbReference>
<dbReference type="Gene3D" id="3.40.50.1000">
    <property type="entry name" value="HAD superfamily/HAD-like"/>
    <property type="match status" value="1"/>
</dbReference>
<dbReference type="SUPFAM" id="SSF56784">
    <property type="entry name" value="HAD-like"/>
    <property type="match status" value="1"/>
</dbReference>
<dbReference type="CDD" id="cd02588">
    <property type="entry name" value="HAD_L2-DEX"/>
    <property type="match status" value="1"/>
</dbReference>
<keyword evidence="2" id="KW-0378">Hydrolase</keyword>
<reference evidence="3 4" key="1">
    <citation type="submission" date="2024-02" db="EMBL/GenBank/DDBJ databases">
        <title>STSV induces naive adaptation in Sulfolobus.</title>
        <authorList>
            <person name="Xiang X."/>
            <person name="Song M."/>
        </authorList>
    </citation>
    <scope>NUCLEOTIDE SEQUENCE [LARGE SCALE GENOMIC DNA]</scope>
    <source>
        <strain evidence="3 4">RT2</strain>
    </source>
</reference>
<proteinExistence type="inferred from homology"/>
<sequence>MRIVLAFDLFGTILDTSTILHDFRSKQLEYTWLLTLMGKYMEFEEITQRALRHVLRIRNEESRFKEELDKWNNLKAYPDSSYLREISKIAEIYVLSNGSSNEIRRHLERNGILDYFKGIFSAENVKEYKPSPKVYKYFLNAVGSSEAYLVSSNPFDVIGAKNAGMKAVYVNRRNLLMDPLGYEPDAVVKDFRELYEWLSYRVSSK</sequence>
<evidence type="ECO:0000256" key="2">
    <source>
        <dbReference type="ARBA" id="ARBA00022801"/>
    </source>
</evidence>
<evidence type="ECO:0000313" key="4">
    <source>
        <dbReference type="Proteomes" id="UP001432202"/>
    </source>
</evidence>
<protein>
    <submittedName>
        <fullName evidence="3">Haloacid dehalogenase type II</fullName>
    </submittedName>
</protein>
<organism evidence="3 4">
    <name type="scientific">Sulfolobus tengchongensis</name>
    <dbReference type="NCBI Taxonomy" id="207809"/>
    <lineage>
        <taxon>Archaea</taxon>
        <taxon>Thermoproteota</taxon>
        <taxon>Thermoprotei</taxon>
        <taxon>Sulfolobales</taxon>
        <taxon>Sulfolobaceae</taxon>
        <taxon>Sulfolobus</taxon>
    </lineage>
</organism>
<dbReference type="InterPro" id="IPR041492">
    <property type="entry name" value="HAD_2"/>
</dbReference>
<dbReference type="GeneID" id="89335411"/>
<keyword evidence="4" id="KW-1185">Reference proteome</keyword>
<dbReference type="NCBIfam" id="TIGR01493">
    <property type="entry name" value="HAD-SF-IA-v2"/>
    <property type="match status" value="1"/>
</dbReference>
<gene>
    <name evidence="3" type="ORF">V6M85_01540</name>
</gene>
<evidence type="ECO:0000313" key="3">
    <source>
        <dbReference type="EMBL" id="WWQ60789.1"/>
    </source>
</evidence>
<dbReference type="PANTHER" id="PTHR43316">
    <property type="entry name" value="HYDROLASE, HALOACID DELAHOGENASE-RELATED"/>
    <property type="match status" value="1"/>
</dbReference>
<dbReference type="InterPro" id="IPR023214">
    <property type="entry name" value="HAD_sf"/>
</dbReference>
<dbReference type="InterPro" id="IPR006439">
    <property type="entry name" value="HAD-SF_hydro_IA"/>
</dbReference>
<dbReference type="GO" id="GO:0019120">
    <property type="term" value="F:hydrolase activity, acting on acid halide bonds, in C-halide compounds"/>
    <property type="evidence" value="ECO:0007669"/>
    <property type="project" value="InterPro"/>
</dbReference>
<dbReference type="NCBIfam" id="TIGR01549">
    <property type="entry name" value="HAD-SF-IA-v1"/>
    <property type="match status" value="1"/>
</dbReference>
<dbReference type="InterPro" id="IPR051540">
    <property type="entry name" value="S-2-haloacid_dehalogenase"/>
</dbReference>